<dbReference type="GO" id="GO:0015297">
    <property type="term" value="F:antiporter activity"/>
    <property type="evidence" value="ECO:0007669"/>
    <property type="project" value="UniProtKB-KW"/>
</dbReference>
<proteinExistence type="predicted"/>
<evidence type="ECO:0000256" key="5">
    <source>
        <dbReference type="ARBA" id="ARBA00022692"/>
    </source>
</evidence>
<keyword evidence="2" id="KW-0813">Transport</keyword>
<feature type="transmembrane region" description="Helical" evidence="10">
    <location>
        <begin position="41"/>
        <end position="60"/>
    </location>
</feature>
<name>A0A8J6PK59_9FLAO</name>
<dbReference type="GO" id="GO:0005886">
    <property type="term" value="C:plasma membrane"/>
    <property type="evidence" value="ECO:0007669"/>
    <property type="project" value="UniProtKB-SubCell"/>
</dbReference>
<feature type="transmembrane region" description="Helical" evidence="10">
    <location>
        <begin position="276"/>
        <end position="296"/>
    </location>
</feature>
<feature type="transmembrane region" description="Helical" evidence="10">
    <location>
        <begin position="384"/>
        <end position="406"/>
    </location>
</feature>
<evidence type="ECO:0000256" key="4">
    <source>
        <dbReference type="ARBA" id="ARBA00022475"/>
    </source>
</evidence>
<evidence type="ECO:0000256" key="7">
    <source>
        <dbReference type="ARBA" id="ARBA00023065"/>
    </source>
</evidence>
<dbReference type="NCBIfam" id="TIGR00797">
    <property type="entry name" value="matE"/>
    <property type="match status" value="1"/>
</dbReference>
<dbReference type="Pfam" id="PF01554">
    <property type="entry name" value="MatE"/>
    <property type="match status" value="2"/>
</dbReference>
<keyword evidence="8 10" id="KW-0472">Membrane</keyword>
<keyword evidence="3" id="KW-0050">Antiport</keyword>
<feature type="transmembrane region" description="Helical" evidence="10">
    <location>
        <begin position="232"/>
        <end position="256"/>
    </location>
</feature>
<feature type="transmembrane region" description="Helical" evidence="10">
    <location>
        <begin position="81"/>
        <end position="108"/>
    </location>
</feature>
<dbReference type="PANTHER" id="PTHR43298">
    <property type="entry name" value="MULTIDRUG RESISTANCE PROTEIN NORM-RELATED"/>
    <property type="match status" value="1"/>
</dbReference>
<dbReference type="InterPro" id="IPR048279">
    <property type="entry name" value="MdtK-like"/>
</dbReference>
<dbReference type="EMBL" id="JACVEL010000007">
    <property type="protein sequence ID" value="MBC9813004.1"/>
    <property type="molecule type" value="Genomic_DNA"/>
</dbReference>
<evidence type="ECO:0000256" key="8">
    <source>
        <dbReference type="ARBA" id="ARBA00023136"/>
    </source>
</evidence>
<evidence type="ECO:0000313" key="12">
    <source>
        <dbReference type="Proteomes" id="UP000652681"/>
    </source>
</evidence>
<sequence>MLPFSYKRILSVALPMMGASFVQSIVLLTASAFLSRYSTDAFAAVGNAGLIYISMHMFVVGISDGAQILISNRIGQGRYDVLGQLLGSSVLVLSVIVVLLFTFAQLLLPDIIHSYVKHPEIAQAQVDYISIRSYGLFFAMLMLPVQAYYFAFGKSWVPLVSAIVTAVGNVVLDYSLIFGNFGFPEMGLKGAALAATISDGLSALFLVSFLFLSKEHVKYKLFKHFRLLKTTFVEIFRLSMPIVFQGTVALSTWTIFFIWLEQMGKFELTVSQNIRSVYFLAFVPVWGFAAATKTYISQYVGAKRIEDIRKIQWRIQLLSMVFMLITFHGSFLYPEAIISWINPEEAFIAKSADTLRYVSLSMFMFAYFSVFFQTINGIGKTQITFLIEAIAVGLYALSAYLLIKIWHVDIVYVWSVEYVYFGSMGLMSVAYLKLVNWKQKLQ</sequence>
<organism evidence="11 12">
    <name type="scientific">Taishania pollutisoli</name>
    <dbReference type="NCBI Taxonomy" id="2766479"/>
    <lineage>
        <taxon>Bacteria</taxon>
        <taxon>Pseudomonadati</taxon>
        <taxon>Bacteroidota</taxon>
        <taxon>Flavobacteriia</taxon>
        <taxon>Flavobacteriales</taxon>
        <taxon>Crocinitomicaceae</taxon>
        <taxon>Taishania</taxon>
    </lineage>
</organism>
<reference evidence="11" key="1">
    <citation type="submission" date="2020-09" db="EMBL/GenBank/DDBJ databases">
        <title>Taishania pollutisoli gen. nov., sp. nov., Isolated from Tetrabromobisphenol A-Contaminated Soil.</title>
        <authorList>
            <person name="Chen Q."/>
        </authorList>
    </citation>
    <scope>NUCLEOTIDE SEQUENCE</scope>
    <source>
        <strain evidence="11">CZZ-1</strain>
    </source>
</reference>
<keyword evidence="12" id="KW-1185">Reference proteome</keyword>
<dbReference type="GO" id="GO:0042910">
    <property type="term" value="F:xenobiotic transmembrane transporter activity"/>
    <property type="evidence" value="ECO:0007669"/>
    <property type="project" value="InterPro"/>
</dbReference>
<evidence type="ECO:0000256" key="6">
    <source>
        <dbReference type="ARBA" id="ARBA00022989"/>
    </source>
</evidence>
<keyword evidence="7" id="KW-0406">Ion transport</keyword>
<evidence type="ECO:0000256" key="9">
    <source>
        <dbReference type="ARBA" id="ARBA00031636"/>
    </source>
</evidence>
<feature type="transmembrane region" description="Helical" evidence="10">
    <location>
        <begin position="317"/>
        <end position="334"/>
    </location>
</feature>
<dbReference type="AlphaFoldDB" id="A0A8J6PK59"/>
<dbReference type="CDD" id="cd13133">
    <property type="entry name" value="MATE_like_7"/>
    <property type="match status" value="1"/>
</dbReference>
<feature type="transmembrane region" description="Helical" evidence="10">
    <location>
        <begin position="190"/>
        <end position="212"/>
    </location>
</feature>
<feature type="transmembrane region" description="Helical" evidence="10">
    <location>
        <begin position="156"/>
        <end position="178"/>
    </location>
</feature>
<keyword evidence="6 10" id="KW-1133">Transmembrane helix</keyword>
<dbReference type="InterPro" id="IPR002528">
    <property type="entry name" value="MATE_fam"/>
</dbReference>
<dbReference type="GO" id="GO:0006811">
    <property type="term" value="P:monoatomic ion transport"/>
    <property type="evidence" value="ECO:0007669"/>
    <property type="project" value="UniProtKB-KW"/>
</dbReference>
<dbReference type="PIRSF" id="PIRSF006603">
    <property type="entry name" value="DinF"/>
    <property type="match status" value="1"/>
</dbReference>
<feature type="transmembrane region" description="Helical" evidence="10">
    <location>
        <begin position="354"/>
        <end position="372"/>
    </location>
</feature>
<dbReference type="RefSeq" id="WP_163491110.1">
    <property type="nucleotide sequence ID" value="NZ_JACVEL010000007.1"/>
</dbReference>
<evidence type="ECO:0000256" key="10">
    <source>
        <dbReference type="SAM" id="Phobius"/>
    </source>
</evidence>
<evidence type="ECO:0000256" key="2">
    <source>
        <dbReference type="ARBA" id="ARBA00022448"/>
    </source>
</evidence>
<feature type="transmembrane region" description="Helical" evidence="10">
    <location>
        <begin position="128"/>
        <end position="149"/>
    </location>
</feature>
<comment type="caution">
    <text evidence="11">The sequence shown here is derived from an EMBL/GenBank/DDBJ whole genome shotgun (WGS) entry which is preliminary data.</text>
</comment>
<keyword evidence="4" id="KW-1003">Cell membrane</keyword>
<dbReference type="Proteomes" id="UP000652681">
    <property type="component" value="Unassembled WGS sequence"/>
</dbReference>
<gene>
    <name evidence="11" type="ORF">H9Y05_11045</name>
</gene>
<evidence type="ECO:0000313" key="11">
    <source>
        <dbReference type="EMBL" id="MBC9813004.1"/>
    </source>
</evidence>
<evidence type="ECO:0000256" key="3">
    <source>
        <dbReference type="ARBA" id="ARBA00022449"/>
    </source>
</evidence>
<feature type="transmembrane region" description="Helical" evidence="10">
    <location>
        <begin position="418"/>
        <end position="435"/>
    </location>
</feature>
<comment type="subcellular location">
    <subcellularLocation>
        <location evidence="1">Cell membrane</location>
        <topology evidence="1">Multi-pass membrane protein</topology>
    </subcellularLocation>
</comment>
<evidence type="ECO:0000256" key="1">
    <source>
        <dbReference type="ARBA" id="ARBA00004651"/>
    </source>
</evidence>
<feature type="transmembrane region" description="Helical" evidence="10">
    <location>
        <begin position="12"/>
        <end position="35"/>
    </location>
</feature>
<accession>A0A8J6PK59</accession>
<dbReference type="PANTHER" id="PTHR43298:SF2">
    <property type="entry name" value="FMN_FAD EXPORTER YEEO-RELATED"/>
    <property type="match status" value="1"/>
</dbReference>
<dbReference type="InterPro" id="IPR050222">
    <property type="entry name" value="MATE_MdtK"/>
</dbReference>
<protein>
    <recommendedName>
        <fullName evidence="9">Multidrug-efflux transporter</fullName>
    </recommendedName>
</protein>
<keyword evidence="5 10" id="KW-0812">Transmembrane</keyword>